<dbReference type="PANTHER" id="PTHR46344">
    <property type="entry name" value="OS02G0202900 PROTEIN"/>
    <property type="match status" value="1"/>
</dbReference>
<keyword evidence="2" id="KW-0677">Repeat</keyword>
<keyword evidence="3" id="KW-0175">Coiled coil</keyword>
<evidence type="ECO:0008006" key="7">
    <source>
        <dbReference type="Google" id="ProtNLM"/>
    </source>
</evidence>
<evidence type="ECO:0000256" key="3">
    <source>
        <dbReference type="SAM" id="Coils"/>
    </source>
</evidence>
<accession>A0A8S1RJ41</accession>
<feature type="compositionally biased region" description="Polar residues" evidence="4">
    <location>
        <begin position="1"/>
        <end position="10"/>
    </location>
</feature>
<protein>
    <recommendedName>
        <fullName evidence="7">Kelch motif family protein</fullName>
    </recommendedName>
</protein>
<organism evidence="5 6">
    <name type="scientific">Paramecium sonneborni</name>
    <dbReference type="NCBI Taxonomy" id="65129"/>
    <lineage>
        <taxon>Eukaryota</taxon>
        <taxon>Sar</taxon>
        <taxon>Alveolata</taxon>
        <taxon>Ciliophora</taxon>
        <taxon>Intramacronucleata</taxon>
        <taxon>Oligohymenophorea</taxon>
        <taxon>Peniculida</taxon>
        <taxon>Parameciidae</taxon>
        <taxon>Paramecium</taxon>
    </lineage>
</organism>
<evidence type="ECO:0000256" key="2">
    <source>
        <dbReference type="ARBA" id="ARBA00022737"/>
    </source>
</evidence>
<dbReference type="Proteomes" id="UP000692954">
    <property type="component" value="Unassembled WGS sequence"/>
</dbReference>
<gene>
    <name evidence="5" type="ORF">PSON_ATCC_30995.1.T1750036</name>
</gene>
<feature type="region of interest" description="Disordered" evidence="4">
    <location>
        <begin position="1"/>
        <end position="46"/>
    </location>
</feature>
<comment type="caution">
    <text evidence="5">The sequence shown here is derived from an EMBL/GenBank/DDBJ whole genome shotgun (WGS) entry which is preliminary data.</text>
</comment>
<feature type="compositionally biased region" description="Basic and acidic residues" evidence="4">
    <location>
        <begin position="25"/>
        <end position="36"/>
    </location>
</feature>
<dbReference type="PANTHER" id="PTHR46344:SF27">
    <property type="entry name" value="KELCH REPEAT SUPERFAMILY PROTEIN"/>
    <property type="match status" value="1"/>
</dbReference>
<dbReference type="Pfam" id="PF24681">
    <property type="entry name" value="Kelch_KLHDC2_KLHL20_DRC7"/>
    <property type="match status" value="1"/>
</dbReference>
<feature type="coiled-coil region" evidence="3">
    <location>
        <begin position="195"/>
        <end position="229"/>
    </location>
</feature>
<feature type="compositionally biased region" description="Low complexity" evidence="4">
    <location>
        <begin position="11"/>
        <end position="22"/>
    </location>
</feature>
<evidence type="ECO:0000256" key="1">
    <source>
        <dbReference type="ARBA" id="ARBA00022441"/>
    </source>
</evidence>
<dbReference type="OrthoDB" id="294917at2759"/>
<sequence>MNRSQSPINDSRSQSSSKRYVSPNERQHTQENEQNHKKLPTTQQVKSKIVNVDQSDLGSILGEVNINNTSKMSNMTQFANFMYVPCPTHPEFFITNLCQDQNCIEPLCPECINEHLQMHSQKGRVPKLENIQRVRKDNTYKIDELSKLLQFKLQDSKKYFSEQPSIIYNNNLEQLRSIHEQISNIVDDYFESLYKDLKEQNQEEYLKQLTQIEQDIFQQQTKLIKLQEDLHNDNYVRAVIQICDGKQELFSDKSLTSLERLIQNYQQSQIKIIFDKNNIELFQTYCKKMCYFVKNTQFQNNQQTSNPKINKNPKPEDKLNQSTMKLTHISEIPPPLVNPITLISDSLTNDEAKYQINNSNHFEDGKPQVLVRLEEGGYAAYIYDIQSQQYRIETINSSTKVPLFHRLYTTSSGKHLVIGGVDRDKSRFKAIASVYEFNHTNLQLNLHSEMVLPRAMTSACQVDNFVFVVGGSSTNDENTSMAKAEKLDLTNKRWQTIEDPYFKCSGCALVAIDQNTIFKIGGKCDIFTPCNSIESYDIQKNSWTKIEFKFLSNGYLRLPFNSCAIRSSYDQILILGGSVHDVKSNETQILNLKTKTLQKSKELPNSIEFNTQSAIVQFNNVYLLTENQQPLLFGNQNGFKYQ</sequence>
<reference evidence="5" key="1">
    <citation type="submission" date="2021-01" db="EMBL/GenBank/DDBJ databases">
        <authorList>
            <consortium name="Genoscope - CEA"/>
            <person name="William W."/>
        </authorList>
    </citation>
    <scope>NUCLEOTIDE SEQUENCE</scope>
</reference>
<evidence type="ECO:0000313" key="6">
    <source>
        <dbReference type="Proteomes" id="UP000692954"/>
    </source>
</evidence>
<keyword evidence="6" id="KW-1185">Reference proteome</keyword>
<name>A0A8S1RJ41_9CILI</name>
<evidence type="ECO:0000256" key="4">
    <source>
        <dbReference type="SAM" id="MobiDB-lite"/>
    </source>
</evidence>
<dbReference type="EMBL" id="CAJJDN010000175">
    <property type="protein sequence ID" value="CAD8127312.1"/>
    <property type="molecule type" value="Genomic_DNA"/>
</dbReference>
<dbReference type="AlphaFoldDB" id="A0A8S1RJ41"/>
<keyword evidence="1" id="KW-0880">Kelch repeat</keyword>
<evidence type="ECO:0000313" key="5">
    <source>
        <dbReference type="EMBL" id="CAD8127312.1"/>
    </source>
</evidence>
<proteinExistence type="predicted"/>